<gene>
    <name evidence="2" type="ORF">SAMN05421508_10532</name>
</gene>
<accession>A0A286GL90</accession>
<protein>
    <recommendedName>
        <fullName evidence="4">DUF4112 domain-containing protein</fullName>
    </recommendedName>
</protein>
<dbReference type="OrthoDB" id="513552at2"/>
<keyword evidence="3" id="KW-1185">Reference proteome</keyword>
<sequence>MPDRTWTDPGRPSGAASAAADTTTGPDADRRRRLARLQTVAYWLDDRFRLPGTNIRVGLDGIAGLVPGVGDTATTAVAGWIILEAWRLGMPRRDLVAMAGTVGVDWAIGLVPLVGDVFDVGFKANRRNIRRILRHFGEEVMAAPPQRP</sequence>
<dbReference type="InterPro" id="IPR025187">
    <property type="entry name" value="DUF4112"/>
</dbReference>
<evidence type="ECO:0000256" key="1">
    <source>
        <dbReference type="SAM" id="MobiDB-lite"/>
    </source>
</evidence>
<feature type="region of interest" description="Disordered" evidence="1">
    <location>
        <begin position="1"/>
        <end position="28"/>
    </location>
</feature>
<evidence type="ECO:0000313" key="2">
    <source>
        <dbReference type="EMBL" id="SOD95859.1"/>
    </source>
</evidence>
<dbReference type="RefSeq" id="WP_097279771.1">
    <property type="nucleotide sequence ID" value="NZ_OCNJ01000005.1"/>
</dbReference>
<dbReference type="EMBL" id="OCNJ01000005">
    <property type="protein sequence ID" value="SOD95859.1"/>
    <property type="molecule type" value="Genomic_DNA"/>
</dbReference>
<evidence type="ECO:0000313" key="3">
    <source>
        <dbReference type="Proteomes" id="UP000219621"/>
    </source>
</evidence>
<organism evidence="2 3">
    <name type="scientific">Caenispirillum bisanense</name>
    <dbReference type="NCBI Taxonomy" id="414052"/>
    <lineage>
        <taxon>Bacteria</taxon>
        <taxon>Pseudomonadati</taxon>
        <taxon>Pseudomonadota</taxon>
        <taxon>Alphaproteobacteria</taxon>
        <taxon>Rhodospirillales</taxon>
        <taxon>Novispirillaceae</taxon>
        <taxon>Caenispirillum</taxon>
    </lineage>
</organism>
<dbReference type="PANTHER" id="PTHR35519:SF2">
    <property type="entry name" value="PH DOMAIN PROTEIN"/>
    <property type="match status" value="1"/>
</dbReference>
<reference evidence="3" key="1">
    <citation type="submission" date="2017-09" db="EMBL/GenBank/DDBJ databases">
        <authorList>
            <person name="Varghese N."/>
            <person name="Submissions S."/>
        </authorList>
    </citation>
    <scope>NUCLEOTIDE SEQUENCE [LARGE SCALE GENOMIC DNA]</scope>
    <source>
        <strain evidence="3">USBA 140</strain>
    </source>
</reference>
<proteinExistence type="predicted"/>
<dbReference type="Pfam" id="PF13430">
    <property type="entry name" value="DUF4112"/>
    <property type="match status" value="1"/>
</dbReference>
<dbReference type="AlphaFoldDB" id="A0A286GL90"/>
<feature type="compositionally biased region" description="Low complexity" evidence="1">
    <location>
        <begin position="9"/>
        <end position="26"/>
    </location>
</feature>
<name>A0A286GL90_9PROT</name>
<dbReference type="PANTHER" id="PTHR35519">
    <property type="entry name" value="MEMBRANE PROTEINS"/>
    <property type="match status" value="1"/>
</dbReference>
<dbReference type="Proteomes" id="UP000219621">
    <property type="component" value="Unassembled WGS sequence"/>
</dbReference>
<evidence type="ECO:0008006" key="4">
    <source>
        <dbReference type="Google" id="ProtNLM"/>
    </source>
</evidence>